<dbReference type="EMBL" id="JANPWB010000008">
    <property type="protein sequence ID" value="KAJ1160014.1"/>
    <property type="molecule type" value="Genomic_DNA"/>
</dbReference>
<evidence type="ECO:0000313" key="2">
    <source>
        <dbReference type="EMBL" id="KAJ1160014.1"/>
    </source>
</evidence>
<feature type="compositionally biased region" description="Polar residues" evidence="1">
    <location>
        <begin position="1"/>
        <end position="16"/>
    </location>
</feature>
<sequence>MTSVVEQPSQRAQPENTVAGEKKEPCLDRTMEEDEEEEALQEAAPPEKFKRNLEAVAEPVPATGGKNRGKEKEFRSEDQQDGEEMRTGWNRIKDQKLSTKCKVETEEKQKRLNKSRKKVKAAPEPNPHQVRTSLVPK</sequence>
<comment type="caution">
    <text evidence="2">The sequence shown here is derived from an EMBL/GenBank/DDBJ whole genome shotgun (WGS) entry which is preliminary data.</text>
</comment>
<evidence type="ECO:0000256" key="1">
    <source>
        <dbReference type="SAM" id="MobiDB-lite"/>
    </source>
</evidence>
<feature type="compositionally biased region" description="Basic and acidic residues" evidence="1">
    <location>
        <begin position="68"/>
        <end position="110"/>
    </location>
</feature>
<proteinExistence type="predicted"/>
<evidence type="ECO:0000313" key="3">
    <source>
        <dbReference type="Proteomes" id="UP001066276"/>
    </source>
</evidence>
<protein>
    <submittedName>
        <fullName evidence="2">Uncharacterized protein</fullName>
    </submittedName>
</protein>
<accession>A0AAV7S6C4</accession>
<dbReference type="Proteomes" id="UP001066276">
    <property type="component" value="Chromosome 4_2"/>
</dbReference>
<keyword evidence="3" id="KW-1185">Reference proteome</keyword>
<name>A0AAV7S6C4_PLEWA</name>
<gene>
    <name evidence="2" type="ORF">NDU88_000516</name>
</gene>
<organism evidence="2 3">
    <name type="scientific">Pleurodeles waltl</name>
    <name type="common">Iberian ribbed newt</name>
    <dbReference type="NCBI Taxonomy" id="8319"/>
    <lineage>
        <taxon>Eukaryota</taxon>
        <taxon>Metazoa</taxon>
        <taxon>Chordata</taxon>
        <taxon>Craniata</taxon>
        <taxon>Vertebrata</taxon>
        <taxon>Euteleostomi</taxon>
        <taxon>Amphibia</taxon>
        <taxon>Batrachia</taxon>
        <taxon>Caudata</taxon>
        <taxon>Salamandroidea</taxon>
        <taxon>Salamandridae</taxon>
        <taxon>Pleurodelinae</taxon>
        <taxon>Pleurodeles</taxon>
    </lineage>
</organism>
<feature type="compositionally biased region" description="Basic and acidic residues" evidence="1">
    <location>
        <begin position="20"/>
        <end position="30"/>
    </location>
</feature>
<feature type="compositionally biased region" description="Acidic residues" evidence="1">
    <location>
        <begin position="31"/>
        <end position="40"/>
    </location>
</feature>
<reference evidence="2" key="1">
    <citation type="journal article" date="2022" name="bioRxiv">
        <title>Sequencing and chromosome-scale assembly of the giantPleurodeles waltlgenome.</title>
        <authorList>
            <person name="Brown T."/>
            <person name="Elewa A."/>
            <person name="Iarovenko S."/>
            <person name="Subramanian E."/>
            <person name="Araus A.J."/>
            <person name="Petzold A."/>
            <person name="Susuki M."/>
            <person name="Suzuki K.-i.T."/>
            <person name="Hayashi T."/>
            <person name="Toyoda A."/>
            <person name="Oliveira C."/>
            <person name="Osipova E."/>
            <person name="Leigh N.D."/>
            <person name="Simon A."/>
            <person name="Yun M.H."/>
        </authorList>
    </citation>
    <scope>NUCLEOTIDE SEQUENCE</scope>
    <source>
        <strain evidence="2">20211129_DDA</strain>
        <tissue evidence="2">Liver</tissue>
    </source>
</reference>
<dbReference type="AlphaFoldDB" id="A0AAV7S6C4"/>
<feature type="region of interest" description="Disordered" evidence="1">
    <location>
        <begin position="1"/>
        <end position="137"/>
    </location>
</feature>
<feature type="compositionally biased region" description="Basic residues" evidence="1">
    <location>
        <begin position="111"/>
        <end position="120"/>
    </location>
</feature>